<proteinExistence type="predicted"/>
<name>A0A8S5SWS6_9CAUD</name>
<reference evidence="1" key="1">
    <citation type="journal article" date="2021" name="Proc. Natl. Acad. Sci. U.S.A.">
        <title>A Catalog of Tens of Thousands of Viruses from Human Metagenomes Reveals Hidden Associations with Chronic Diseases.</title>
        <authorList>
            <person name="Tisza M.J."/>
            <person name="Buck C.B."/>
        </authorList>
    </citation>
    <scope>NUCLEOTIDE SEQUENCE</scope>
    <source>
        <strain evidence="1">CtXzK3</strain>
    </source>
</reference>
<dbReference type="InterPro" id="IPR021080">
    <property type="entry name" value="Minor_capsid_protein"/>
</dbReference>
<protein>
    <submittedName>
        <fullName evidence="1">Minor capsid protein</fullName>
    </submittedName>
</protein>
<organism evidence="1">
    <name type="scientific">Siphoviridae sp. ctXzK3</name>
    <dbReference type="NCBI Taxonomy" id="2827889"/>
    <lineage>
        <taxon>Viruses</taxon>
        <taxon>Duplodnaviria</taxon>
        <taxon>Heunggongvirae</taxon>
        <taxon>Uroviricota</taxon>
        <taxon>Caudoviricetes</taxon>
    </lineage>
</organism>
<dbReference type="Pfam" id="PF11114">
    <property type="entry name" value="Minor_capsid_2"/>
    <property type="match status" value="1"/>
</dbReference>
<accession>A0A8S5SWS6</accession>
<sequence>MKYNKIVGGVSIHIDTKRIDDNLRRAQDALDQQVLNDMIPYMPESQQSAMVGATQIIEPGLISTNTPYAHYQYMGELYLAENGSSWAQKGEAKYPTGRPLHYSKAGAADHWFEHAKQEHGDQWLDLVRKEVGKG</sequence>
<dbReference type="EMBL" id="BK032684">
    <property type="protein sequence ID" value="DAF54994.1"/>
    <property type="molecule type" value="Genomic_DNA"/>
</dbReference>
<evidence type="ECO:0000313" key="1">
    <source>
        <dbReference type="EMBL" id="DAF54994.1"/>
    </source>
</evidence>